<evidence type="ECO:0000313" key="2">
    <source>
        <dbReference type="Proteomes" id="UP000199682"/>
    </source>
</evidence>
<accession>A0A1G9GL25</accession>
<sequence>MLYLSALRHDIASGVTVEPDRQKIDTLVTAVYDAAAVVELVADPQVEAASRKAIIDVTEYLGVLEECAERGELTEEAEEHFIESSTTFQELRKAAQRDIQSLLPLIPAPPSVPTS</sequence>
<dbReference type="EMBL" id="FNET01000008">
    <property type="protein sequence ID" value="SDL00963.1"/>
    <property type="molecule type" value="Genomic_DNA"/>
</dbReference>
<evidence type="ECO:0000313" key="1">
    <source>
        <dbReference type="EMBL" id="SDL00963.1"/>
    </source>
</evidence>
<dbReference type="AlphaFoldDB" id="A0A1G9GL25"/>
<proteinExistence type="predicted"/>
<gene>
    <name evidence="1" type="ORF">SAMN04488074_108236</name>
</gene>
<protein>
    <submittedName>
        <fullName evidence="1">Uncharacterized protein</fullName>
    </submittedName>
</protein>
<name>A0A1G9GL25_9PSEU</name>
<organism evidence="1 2">
    <name type="scientific">Lentzea albidocapillata subsp. violacea</name>
    <dbReference type="NCBI Taxonomy" id="128104"/>
    <lineage>
        <taxon>Bacteria</taxon>
        <taxon>Bacillati</taxon>
        <taxon>Actinomycetota</taxon>
        <taxon>Actinomycetes</taxon>
        <taxon>Pseudonocardiales</taxon>
        <taxon>Pseudonocardiaceae</taxon>
        <taxon>Lentzea</taxon>
    </lineage>
</organism>
<reference evidence="2" key="1">
    <citation type="submission" date="2016-10" db="EMBL/GenBank/DDBJ databases">
        <authorList>
            <person name="Varghese N."/>
            <person name="Submissions S."/>
        </authorList>
    </citation>
    <scope>NUCLEOTIDE SEQUENCE [LARGE SCALE GENOMIC DNA]</scope>
    <source>
        <strain evidence="2">DSM 44796</strain>
    </source>
</reference>
<dbReference type="Proteomes" id="UP000199682">
    <property type="component" value="Unassembled WGS sequence"/>
</dbReference>